<comment type="similarity">
    <text evidence="1">Belongs to the PPR family. P subfamily.</text>
</comment>
<name>A0A8J4QYT8_9ROSI</name>
<dbReference type="PANTHER" id="PTHR47939:SF6">
    <property type="entry name" value="OS03G0168400 PROTEIN"/>
    <property type="match status" value="1"/>
</dbReference>
<keyword evidence="2" id="KW-0677">Repeat</keyword>
<evidence type="ECO:0000256" key="1">
    <source>
        <dbReference type="ARBA" id="ARBA00007626"/>
    </source>
</evidence>
<dbReference type="InterPro" id="IPR011990">
    <property type="entry name" value="TPR-like_helical_dom_sf"/>
</dbReference>
<dbReference type="AlphaFoldDB" id="A0A8J4QYT8"/>
<evidence type="ECO:0008006" key="6">
    <source>
        <dbReference type="Google" id="ProtNLM"/>
    </source>
</evidence>
<accession>A0A8J4QYT8</accession>
<proteinExistence type="inferred from homology"/>
<dbReference type="EMBL" id="JRKL02003833">
    <property type="protein sequence ID" value="KAF3954077.1"/>
    <property type="molecule type" value="Genomic_DNA"/>
</dbReference>
<protein>
    <recommendedName>
        <fullName evidence="6">Pentatricopeptide repeat-containing protein</fullName>
    </recommendedName>
</protein>
<feature type="repeat" description="PPR" evidence="3">
    <location>
        <begin position="192"/>
        <end position="226"/>
    </location>
</feature>
<evidence type="ECO:0000256" key="2">
    <source>
        <dbReference type="ARBA" id="ARBA00022737"/>
    </source>
</evidence>
<dbReference type="Proteomes" id="UP000737018">
    <property type="component" value="Unassembled WGS sequence"/>
</dbReference>
<sequence length="324" mass="36408">MSLCKKGNLKDLHGCWEIAQRNKWLPGLVDCKALVGCLCQQEMLVEALQLLECMLLYNPHLGLVIFSAFLETHCVGFTGVVHLLLDEILRQHSRSIHSIVGYVFEGLLPEAEIYNMLKQGHCQVKNKRKVEELLATGNGSLVNKILDELQEKELQANEVTYNFLVYGFSECKDVSSTVHWLSMMISNEIRPSNWSLRAVISSLCNVGDLGKALQLSQEMESRGWTHGSNNQNAIFGGPSFSWNLKQSINTSGMLIHAFCQNGQTAEAEDFLISMLQVGESPTREMYSTVINRYHLEDNLKKASELMQVMQQGAMSQTLRHTGLL</sequence>
<keyword evidence="5" id="KW-1185">Reference proteome</keyword>
<dbReference type="PANTHER" id="PTHR47939">
    <property type="entry name" value="MEMBRANE-ASSOCIATED SALT-INDUCIBLE PROTEIN-LIKE"/>
    <property type="match status" value="1"/>
</dbReference>
<dbReference type="PROSITE" id="PS51375">
    <property type="entry name" value="PPR"/>
    <property type="match status" value="3"/>
</dbReference>
<feature type="repeat" description="PPR" evidence="3">
    <location>
        <begin position="157"/>
        <end position="191"/>
    </location>
</feature>
<dbReference type="Gene3D" id="1.25.40.10">
    <property type="entry name" value="Tetratricopeptide repeat domain"/>
    <property type="match status" value="2"/>
</dbReference>
<evidence type="ECO:0000313" key="5">
    <source>
        <dbReference type="Proteomes" id="UP000737018"/>
    </source>
</evidence>
<dbReference type="OrthoDB" id="773543at2759"/>
<feature type="repeat" description="PPR" evidence="3">
    <location>
        <begin position="247"/>
        <end position="281"/>
    </location>
</feature>
<dbReference type="Pfam" id="PF01535">
    <property type="entry name" value="PPR"/>
    <property type="match status" value="4"/>
</dbReference>
<dbReference type="InterPro" id="IPR050667">
    <property type="entry name" value="PPR-containing_protein"/>
</dbReference>
<dbReference type="NCBIfam" id="TIGR00756">
    <property type="entry name" value="PPR"/>
    <property type="match status" value="2"/>
</dbReference>
<evidence type="ECO:0000313" key="4">
    <source>
        <dbReference type="EMBL" id="KAF3954077.1"/>
    </source>
</evidence>
<organism evidence="4 5">
    <name type="scientific">Castanea mollissima</name>
    <name type="common">Chinese chestnut</name>
    <dbReference type="NCBI Taxonomy" id="60419"/>
    <lineage>
        <taxon>Eukaryota</taxon>
        <taxon>Viridiplantae</taxon>
        <taxon>Streptophyta</taxon>
        <taxon>Embryophyta</taxon>
        <taxon>Tracheophyta</taxon>
        <taxon>Spermatophyta</taxon>
        <taxon>Magnoliopsida</taxon>
        <taxon>eudicotyledons</taxon>
        <taxon>Gunneridae</taxon>
        <taxon>Pentapetalae</taxon>
        <taxon>rosids</taxon>
        <taxon>fabids</taxon>
        <taxon>Fagales</taxon>
        <taxon>Fagaceae</taxon>
        <taxon>Castanea</taxon>
    </lineage>
</organism>
<reference evidence="4" key="1">
    <citation type="submission" date="2020-03" db="EMBL/GenBank/DDBJ databases">
        <title>Castanea mollissima Vanexum genome sequencing.</title>
        <authorList>
            <person name="Staton M."/>
        </authorList>
    </citation>
    <scope>NUCLEOTIDE SEQUENCE</scope>
    <source>
        <tissue evidence="4">Leaf</tissue>
    </source>
</reference>
<gene>
    <name evidence="4" type="ORF">CMV_020533</name>
</gene>
<evidence type="ECO:0000256" key="3">
    <source>
        <dbReference type="PROSITE-ProRule" id="PRU00708"/>
    </source>
</evidence>
<comment type="caution">
    <text evidence="4">The sequence shown here is derived from an EMBL/GenBank/DDBJ whole genome shotgun (WGS) entry which is preliminary data.</text>
</comment>
<dbReference type="InterPro" id="IPR002885">
    <property type="entry name" value="PPR_rpt"/>
</dbReference>